<dbReference type="EMBL" id="FWZT01000020">
    <property type="protein sequence ID" value="SMF59911.1"/>
    <property type="molecule type" value="Genomic_DNA"/>
</dbReference>
<dbReference type="STRING" id="1513793.SAMN06296036_12060"/>
<sequence length="168" mass="19628">MLAPMNFKKWIDDNRAFLKPPVGNRCVYEDSEFIIMVVGGPNKRKDFHVNQSEEFFYQLEGDMILKVREGAEINDLIIREGDIFLLPPRVPHSPQRSENTVGLVVERKRRSGEEDGFIWYCDQCGAKVYDHFFFLTDIVKQLPPIFETFYSKDENCICKKCGHKNTKD</sequence>
<name>A0A1Y6CF27_9BACT</name>
<dbReference type="InterPro" id="IPR010329">
    <property type="entry name" value="3hydroanth_dOase"/>
</dbReference>
<dbReference type="Gene3D" id="2.60.120.10">
    <property type="entry name" value="Jelly Rolls"/>
    <property type="match status" value="1"/>
</dbReference>
<feature type="binding site" evidence="7">
    <location>
        <position position="54"/>
    </location>
    <ligand>
        <name>Fe cation</name>
        <dbReference type="ChEBI" id="CHEBI:24875"/>
        <label>1</label>
        <note>catalytic</note>
    </ligand>
</feature>
<keyword evidence="3 7" id="KW-0479">Metal-binding</keyword>
<comment type="similarity">
    <text evidence="7">Belongs to the 3-HAO family.</text>
</comment>
<feature type="binding site" evidence="7">
    <location>
        <position position="161"/>
    </location>
    <ligand>
        <name>Fe cation</name>
        <dbReference type="ChEBI" id="CHEBI:24875"/>
        <label>2</label>
    </ligand>
</feature>
<keyword evidence="2 7" id="KW-0662">Pyridine nucleotide biosynthesis</keyword>
<evidence type="ECO:0000256" key="7">
    <source>
        <dbReference type="HAMAP-Rule" id="MF_00825"/>
    </source>
</evidence>
<comment type="cofactor">
    <cofactor evidence="7">
        <name>Fe(2+)</name>
        <dbReference type="ChEBI" id="CHEBI:29033"/>
    </cofactor>
    <text evidence="7">Binds 2 Fe(2+) ions per subunit.</text>
</comment>
<evidence type="ECO:0000313" key="9">
    <source>
        <dbReference type="Proteomes" id="UP000192907"/>
    </source>
</evidence>
<organism evidence="8 9">
    <name type="scientific">Pseudobacteriovorax antillogorgiicola</name>
    <dbReference type="NCBI Taxonomy" id="1513793"/>
    <lineage>
        <taxon>Bacteria</taxon>
        <taxon>Pseudomonadati</taxon>
        <taxon>Bdellovibrionota</taxon>
        <taxon>Oligoflexia</taxon>
        <taxon>Oligoflexales</taxon>
        <taxon>Pseudobacteriovoracaceae</taxon>
        <taxon>Pseudobacteriovorax</taxon>
    </lineage>
</organism>
<feature type="binding site" evidence="7">
    <location>
        <position position="44"/>
    </location>
    <ligand>
        <name>O2</name>
        <dbReference type="ChEBI" id="CHEBI:15379"/>
    </ligand>
</feature>
<evidence type="ECO:0000256" key="4">
    <source>
        <dbReference type="ARBA" id="ARBA00022964"/>
    </source>
</evidence>
<evidence type="ECO:0000256" key="5">
    <source>
        <dbReference type="ARBA" id="ARBA00023002"/>
    </source>
</evidence>
<dbReference type="GO" id="GO:0006569">
    <property type="term" value="P:L-tryptophan catabolic process"/>
    <property type="evidence" value="ECO:0007669"/>
    <property type="project" value="UniProtKB-UniRule"/>
</dbReference>
<feature type="binding site" evidence="7">
    <location>
        <position position="158"/>
    </location>
    <ligand>
        <name>Fe cation</name>
        <dbReference type="ChEBI" id="CHEBI:24875"/>
        <label>2</label>
    </ligand>
</feature>
<dbReference type="Proteomes" id="UP000192907">
    <property type="component" value="Unassembled WGS sequence"/>
</dbReference>
<dbReference type="RefSeq" id="WP_132322897.1">
    <property type="nucleotide sequence ID" value="NZ_FWZT01000020.1"/>
</dbReference>
<evidence type="ECO:0000256" key="1">
    <source>
        <dbReference type="ARBA" id="ARBA00002752"/>
    </source>
</evidence>
<feature type="binding site" evidence="7">
    <location>
        <position position="92"/>
    </location>
    <ligand>
        <name>Fe cation</name>
        <dbReference type="ChEBI" id="CHEBI:24875"/>
        <label>1</label>
        <note>catalytic</note>
    </ligand>
</feature>
<accession>A0A1Y6CF27</accession>
<keyword evidence="5 7" id="KW-0560">Oxidoreductase</keyword>
<dbReference type="GO" id="GO:0005737">
    <property type="term" value="C:cytoplasm"/>
    <property type="evidence" value="ECO:0007669"/>
    <property type="project" value="TreeGrafter"/>
</dbReference>
<feature type="binding site" evidence="7">
    <location>
        <position position="121"/>
    </location>
    <ligand>
        <name>Fe cation</name>
        <dbReference type="ChEBI" id="CHEBI:24875"/>
        <label>2</label>
    </ligand>
</feature>
<dbReference type="UniPathway" id="UPA00253">
    <property type="reaction ID" value="UER00330"/>
</dbReference>
<evidence type="ECO:0000313" key="8">
    <source>
        <dbReference type="EMBL" id="SMF59911.1"/>
    </source>
</evidence>
<dbReference type="GO" id="GO:0019805">
    <property type="term" value="P:quinolinate biosynthetic process"/>
    <property type="evidence" value="ECO:0007669"/>
    <property type="project" value="UniProtKB-UniRule"/>
</dbReference>
<proteinExistence type="inferred from homology"/>
<evidence type="ECO:0000256" key="6">
    <source>
        <dbReference type="ARBA" id="ARBA00023004"/>
    </source>
</evidence>
<feature type="binding site" evidence="7">
    <location>
        <position position="54"/>
    </location>
    <ligand>
        <name>substrate</name>
    </ligand>
</feature>
<comment type="pathway">
    <text evidence="7">Cofactor biosynthesis; NAD(+) biosynthesis; quinolinate from L-kynurenine: step 3/3.</text>
</comment>
<comment type="catalytic activity">
    <reaction evidence="7">
        <text>3-hydroxyanthranilate + O2 = (2Z,4Z)-2-amino-3-carboxymuconate 6-semialdehyde</text>
        <dbReference type="Rhea" id="RHEA:17953"/>
        <dbReference type="ChEBI" id="CHEBI:15379"/>
        <dbReference type="ChEBI" id="CHEBI:36559"/>
        <dbReference type="ChEBI" id="CHEBI:77612"/>
        <dbReference type="EC" id="1.13.11.6"/>
    </reaction>
</comment>
<dbReference type="NCBIfam" id="NF009763">
    <property type="entry name" value="PRK13264.1"/>
    <property type="match status" value="1"/>
</dbReference>
<evidence type="ECO:0000256" key="3">
    <source>
        <dbReference type="ARBA" id="ARBA00022723"/>
    </source>
</evidence>
<dbReference type="Pfam" id="PF06052">
    <property type="entry name" value="3-HAO"/>
    <property type="match status" value="1"/>
</dbReference>
<dbReference type="AlphaFoldDB" id="A0A1Y6CF27"/>
<keyword evidence="6 7" id="KW-0408">Iron</keyword>
<dbReference type="PANTHER" id="PTHR15497">
    <property type="entry name" value="3-HYDROXYANTHRANILATE 3,4-DIOXYGENASE"/>
    <property type="match status" value="1"/>
</dbReference>
<dbReference type="OrthoDB" id="5002379at2"/>
<dbReference type="GO" id="GO:0009435">
    <property type="term" value="P:NAD+ biosynthetic process"/>
    <property type="evidence" value="ECO:0007669"/>
    <property type="project" value="UniProtKB-UniPathway"/>
</dbReference>
<dbReference type="InterPro" id="IPR014710">
    <property type="entry name" value="RmlC-like_jellyroll"/>
</dbReference>
<feature type="binding site" evidence="7">
    <location>
        <position position="48"/>
    </location>
    <ligand>
        <name>Fe cation</name>
        <dbReference type="ChEBI" id="CHEBI:24875"/>
        <label>1</label>
        <note>catalytic</note>
    </ligand>
</feature>
<dbReference type="PANTHER" id="PTHR15497:SF1">
    <property type="entry name" value="3-HYDROXYANTHRANILATE 3,4-DIOXYGENASE"/>
    <property type="match status" value="1"/>
</dbReference>
<keyword evidence="9" id="KW-1185">Reference proteome</keyword>
<feature type="binding site" evidence="7">
    <location>
        <position position="106"/>
    </location>
    <ligand>
        <name>substrate</name>
    </ligand>
</feature>
<dbReference type="GO" id="GO:0043420">
    <property type="term" value="P:anthranilate metabolic process"/>
    <property type="evidence" value="ECO:0007669"/>
    <property type="project" value="UniProtKB-UniRule"/>
</dbReference>
<dbReference type="GO" id="GO:0000334">
    <property type="term" value="F:3-hydroxyanthranilate 3,4-dioxygenase activity"/>
    <property type="evidence" value="ECO:0007669"/>
    <property type="project" value="UniProtKB-UniRule"/>
</dbReference>
<dbReference type="EC" id="1.13.11.6" evidence="7"/>
<keyword evidence="4 7" id="KW-0223">Dioxygenase</keyword>
<dbReference type="GO" id="GO:0008198">
    <property type="term" value="F:ferrous iron binding"/>
    <property type="evidence" value="ECO:0007669"/>
    <property type="project" value="UniProtKB-UniRule"/>
</dbReference>
<evidence type="ECO:0000256" key="2">
    <source>
        <dbReference type="ARBA" id="ARBA00022642"/>
    </source>
</evidence>
<feature type="binding site" evidence="7">
    <location>
        <position position="124"/>
    </location>
    <ligand>
        <name>Fe cation</name>
        <dbReference type="ChEBI" id="CHEBI:24875"/>
        <label>2</label>
    </ligand>
</feature>
<protein>
    <recommendedName>
        <fullName evidence="7">3-hydroxyanthranilate 3,4-dioxygenase</fullName>
        <ecNumber evidence="7">1.13.11.6</ecNumber>
    </recommendedName>
    <alternativeName>
        <fullName evidence="7">3-hydroxyanthranilate oxygenase</fullName>
        <shortName evidence="7">3-HAO</shortName>
    </alternativeName>
    <alternativeName>
        <fullName evidence="7">3-hydroxyanthranilic acid dioxygenase</fullName>
        <shortName evidence="7">HAD</shortName>
    </alternativeName>
</protein>
<feature type="binding site" evidence="7">
    <location>
        <position position="96"/>
    </location>
    <ligand>
        <name>substrate</name>
    </ligand>
</feature>
<gene>
    <name evidence="7" type="primary">nbaC</name>
    <name evidence="8" type="ORF">SAMN06296036_12060</name>
</gene>
<comment type="function">
    <text evidence="1 7">Catalyzes the oxidative ring opening of 3-hydroxyanthranilate to 2-amino-3-carboxymuconate semialdehyde, which spontaneously cyclizes to quinolinate.</text>
</comment>
<dbReference type="NCBIfam" id="TIGR03037">
    <property type="entry name" value="anthran_nbaC"/>
    <property type="match status" value="1"/>
</dbReference>
<dbReference type="SUPFAM" id="SSF51182">
    <property type="entry name" value="RmlC-like cupins"/>
    <property type="match status" value="1"/>
</dbReference>
<dbReference type="CDD" id="cd06123">
    <property type="entry name" value="cupin_HAO"/>
    <property type="match status" value="1"/>
</dbReference>
<dbReference type="HAMAP" id="MF_00825">
    <property type="entry name" value="3_HAO"/>
    <property type="match status" value="1"/>
</dbReference>
<reference evidence="9" key="1">
    <citation type="submission" date="2017-04" db="EMBL/GenBank/DDBJ databases">
        <authorList>
            <person name="Varghese N."/>
            <person name="Submissions S."/>
        </authorList>
    </citation>
    <scope>NUCLEOTIDE SEQUENCE [LARGE SCALE GENOMIC DNA]</scope>
    <source>
        <strain evidence="9">RKEM611</strain>
    </source>
</reference>
<dbReference type="InterPro" id="IPR011051">
    <property type="entry name" value="RmlC_Cupin_sf"/>
</dbReference>